<dbReference type="EMBL" id="VIVK01000001">
    <property type="protein sequence ID" value="TWD83117.1"/>
    <property type="molecule type" value="Genomic_DNA"/>
</dbReference>
<name>A0A561BW96_9ACTN</name>
<dbReference type="AlphaFoldDB" id="A0A561BW96"/>
<dbReference type="OrthoDB" id="9806494at2"/>
<comment type="caution">
    <text evidence="1">The sequence shown here is derived from an EMBL/GenBank/DDBJ whole genome shotgun (WGS) entry which is preliminary data.</text>
</comment>
<dbReference type="Pfam" id="PF08002">
    <property type="entry name" value="DUF1697"/>
    <property type="match status" value="1"/>
</dbReference>
<dbReference type="PANTHER" id="PTHR36439:SF1">
    <property type="entry name" value="DUF1697 DOMAIN-CONTAINING PROTEIN"/>
    <property type="match status" value="1"/>
</dbReference>
<evidence type="ECO:0000313" key="1">
    <source>
        <dbReference type="EMBL" id="TWD83117.1"/>
    </source>
</evidence>
<dbReference type="Proteomes" id="UP000318380">
    <property type="component" value="Unassembled WGS sequence"/>
</dbReference>
<sequence>MTSYVALLRGINVGGRNPVGMPALVECFEESGYLNVRTHLQSGNVLFDTDLTDGLELEARLDGLLSERFGISIPTVVRSKDDLAGTVANAPDGHDSEELRSEVFFLKRPLTVEAAMQQMPELREGVDSITPGADVLYFSRVAAQARKTRITRFMSLPVFRQMTVRSWRTTTRLLELSTTPG</sequence>
<dbReference type="SUPFAM" id="SSF160379">
    <property type="entry name" value="SP0830-like"/>
    <property type="match status" value="1"/>
</dbReference>
<accession>A0A561BW96</accession>
<dbReference type="PANTHER" id="PTHR36439">
    <property type="entry name" value="BLL4334 PROTEIN"/>
    <property type="match status" value="1"/>
</dbReference>
<protein>
    <submittedName>
        <fullName evidence="1">Uncharacterized protein (DUF1697 family)</fullName>
    </submittedName>
</protein>
<reference evidence="1 2" key="1">
    <citation type="submission" date="2019-06" db="EMBL/GenBank/DDBJ databases">
        <title>Sequencing the genomes of 1000 actinobacteria strains.</title>
        <authorList>
            <person name="Klenk H.-P."/>
        </authorList>
    </citation>
    <scope>NUCLEOTIDE SEQUENCE [LARGE SCALE GENOMIC DNA]</scope>
    <source>
        <strain evidence="1 2">DSM 24683</strain>
    </source>
</reference>
<evidence type="ECO:0000313" key="2">
    <source>
        <dbReference type="Proteomes" id="UP000318380"/>
    </source>
</evidence>
<gene>
    <name evidence="1" type="ORF">FB561_4273</name>
</gene>
<dbReference type="PIRSF" id="PIRSF008502">
    <property type="entry name" value="UCP008502"/>
    <property type="match status" value="1"/>
</dbReference>
<dbReference type="InterPro" id="IPR012545">
    <property type="entry name" value="DUF1697"/>
</dbReference>
<dbReference type="RefSeq" id="WP_145809219.1">
    <property type="nucleotide sequence ID" value="NZ_VIVK01000001.1"/>
</dbReference>
<proteinExistence type="predicted"/>
<keyword evidence="2" id="KW-1185">Reference proteome</keyword>
<organism evidence="1 2">
    <name type="scientific">Kribbella amoyensis</name>
    <dbReference type="NCBI Taxonomy" id="996641"/>
    <lineage>
        <taxon>Bacteria</taxon>
        <taxon>Bacillati</taxon>
        <taxon>Actinomycetota</taxon>
        <taxon>Actinomycetes</taxon>
        <taxon>Propionibacteriales</taxon>
        <taxon>Kribbellaceae</taxon>
        <taxon>Kribbella</taxon>
    </lineage>
</organism>
<dbReference type="Gene3D" id="3.30.70.1280">
    <property type="entry name" value="SP0830-like domains"/>
    <property type="match status" value="1"/>
</dbReference>
<dbReference type="Gene3D" id="3.30.70.1260">
    <property type="entry name" value="bacterial protein sp0830 like"/>
    <property type="match status" value="1"/>
</dbReference>